<dbReference type="SUPFAM" id="SSF52540">
    <property type="entry name" value="P-loop containing nucleoside triphosphate hydrolases"/>
    <property type="match status" value="1"/>
</dbReference>
<dbReference type="RefSeq" id="WP_183923659.1">
    <property type="nucleotide sequence ID" value="NZ_JACIGM010000002.1"/>
</dbReference>
<dbReference type="Gene3D" id="3.30.420.40">
    <property type="match status" value="2"/>
</dbReference>
<evidence type="ECO:0000313" key="3">
    <source>
        <dbReference type="Proteomes" id="UP000533641"/>
    </source>
</evidence>
<dbReference type="Gene3D" id="3.40.50.300">
    <property type="entry name" value="P-loop containing nucleotide triphosphate hydrolases"/>
    <property type="match status" value="1"/>
</dbReference>
<sequence length="486" mass="50947">MPEIAVGIDIGGTNIRAGLISRQGEILQKVSERTPMEASQVIERIKEMVSQLSPPSDARVGVGIPGRVDVASNTILSGGILNLADMDFANELEKGLGRSIVVENDCSMALIAETRLGAAKGFQCVAMLTIGTGIGGAVANNGRICHGRMNAGQLGHISVAQNGPLCACGRTGCIETFSSGTALRRHMNAAGLAATSVSEVFEMAAFGNAEANSVLHAWVSPLRVALDNIAATIDPDIIVLGGGLGSAAARALSGFPAAAPWFQPRIVAAELGDDAGIIGAGLSTFTSIATSPEKCVVLVNGVPGSGKSSLARSLSQHTGWPVLSLDGIKNPFLQHIGNVDREFNRTLGKASYQAIWSFIRDAPPGSNFIVDAWFGFQPKNVLENYIEDAGVERTAELWCKVPGNVAGERYASRLKERLPGHPGAEYIQELVELADRAEPIGCGPFLIVDQTTDPDMQAVVNWISEIFGAAKPVVASAATSRIDPCR</sequence>
<dbReference type="InterPro" id="IPR000600">
    <property type="entry name" value="ROK"/>
</dbReference>
<comment type="similarity">
    <text evidence="1">Belongs to the ROK (NagC/XylR) family.</text>
</comment>
<dbReference type="InterPro" id="IPR027417">
    <property type="entry name" value="P-loop_NTPase"/>
</dbReference>
<dbReference type="Pfam" id="PF00480">
    <property type="entry name" value="ROK"/>
    <property type="match status" value="1"/>
</dbReference>
<keyword evidence="2" id="KW-0418">Kinase</keyword>
<protein>
    <submittedName>
        <fullName evidence="2">Glucokinase</fullName>
        <ecNumber evidence="2">2.7.1.2</ecNumber>
    </submittedName>
</protein>
<reference evidence="2 3" key="1">
    <citation type="submission" date="2020-08" db="EMBL/GenBank/DDBJ databases">
        <title>Genomic Encyclopedia of Type Strains, Phase IV (KMG-V): Genome sequencing to study the core and pangenomes of soil and plant-associated prokaryotes.</title>
        <authorList>
            <person name="Whitman W."/>
        </authorList>
    </citation>
    <scope>NUCLEOTIDE SEQUENCE [LARGE SCALE GENOMIC DNA]</scope>
    <source>
        <strain evidence="2 3">SEMIA 402</strain>
    </source>
</reference>
<keyword evidence="2" id="KW-0808">Transferase</keyword>
<proteinExistence type="inferred from homology"/>
<dbReference type="EMBL" id="JACIGM010000002">
    <property type="protein sequence ID" value="MBB4273408.1"/>
    <property type="molecule type" value="Genomic_DNA"/>
</dbReference>
<evidence type="ECO:0000313" key="2">
    <source>
        <dbReference type="EMBL" id="MBB4273408.1"/>
    </source>
</evidence>
<organism evidence="2 3">
    <name type="scientific">Rhizobium mongolense</name>
    <dbReference type="NCBI Taxonomy" id="57676"/>
    <lineage>
        <taxon>Bacteria</taxon>
        <taxon>Pseudomonadati</taxon>
        <taxon>Pseudomonadota</taxon>
        <taxon>Alphaproteobacteria</taxon>
        <taxon>Hyphomicrobiales</taxon>
        <taxon>Rhizobiaceae</taxon>
        <taxon>Rhizobium/Agrobacterium group</taxon>
        <taxon>Rhizobium</taxon>
    </lineage>
</organism>
<name>A0A7W6RK34_9HYPH</name>
<accession>A0A7W6RK34</accession>
<dbReference type="SUPFAM" id="SSF53067">
    <property type="entry name" value="Actin-like ATPase domain"/>
    <property type="match status" value="1"/>
</dbReference>
<dbReference type="InterPro" id="IPR043129">
    <property type="entry name" value="ATPase_NBD"/>
</dbReference>
<dbReference type="AlphaFoldDB" id="A0A7W6RK34"/>
<dbReference type="Proteomes" id="UP000533641">
    <property type="component" value="Unassembled WGS sequence"/>
</dbReference>
<dbReference type="PANTHER" id="PTHR18964:SF149">
    <property type="entry name" value="BIFUNCTIONAL UDP-N-ACETYLGLUCOSAMINE 2-EPIMERASE_N-ACETYLMANNOSAMINE KINASE"/>
    <property type="match status" value="1"/>
</dbReference>
<dbReference type="InterPro" id="IPR049874">
    <property type="entry name" value="ROK_cs"/>
</dbReference>
<dbReference type="PANTHER" id="PTHR18964">
    <property type="entry name" value="ROK (REPRESSOR, ORF, KINASE) FAMILY"/>
    <property type="match status" value="1"/>
</dbReference>
<comment type="caution">
    <text evidence="2">The sequence shown here is derived from an EMBL/GenBank/DDBJ whole genome shotgun (WGS) entry which is preliminary data.</text>
</comment>
<dbReference type="EC" id="2.7.1.2" evidence="2"/>
<evidence type="ECO:0000256" key="1">
    <source>
        <dbReference type="ARBA" id="ARBA00006479"/>
    </source>
</evidence>
<dbReference type="GO" id="GO:0004340">
    <property type="term" value="F:glucokinase activity"/>
    <property type="evidence" value="ECO:0007669"/>
    <property type="project" value="UniProtKB-EC"/>
</dbReference>
<gene>
    <name evidence="2" type="ORF">GGE12_001162</name>
</gene>
<dbReference type="PROSITE" id="PS01125">
    <property type="entry name" value="ROK"/>
    <property type="match status" value="1"/>
</dbReference>